<dbReference type="PATRIC" id="fig|742727.4.peg.777"/>
<proteinExistence type="predicted"/>
<dbReference type="PANTHER" id="PTHR43394">
    <property type="entry name" value="ATP-DEPENDENT PERMEASE MDL1, MITOCHONDRIAL"/>
    <property type="match status" value="1"/>
</dbReference>
<evidence type="ECO:0000313" key="13">
    <source>
        <dbReference type="Proteomes" id="UP000009872"/>
    </source>
</evidence>
<dbReference type="Pfam" id="PF00005">
    <property type="entry name" value="ABC_tran"/>
    <property type="match status" value="1"/>
</dbReference>
<dbReference type="InterPro" id="IPR003439">
    <property type="entry name" value="ABC_transporter-like_ATP-bd"/>
</dbReference>
<dbReference type="InterPro" id="IPR005074">
    <property type="entry name" value="Peptidase_C39"/>
</dbReference>
<name>K9EN06_9BACE</name>
<dbReference type="MEROPS" id="C39.001"/>
<evidence type="ECO:0000256" key="3">
    <source>
        <dbReference type="ARBA" id="ARBA00022741"/>
    </source>
</evidence>
<dbReference type="Pfam" id="PF03412">
    <property type="entry name" value="Peptidase_C39"/>
    <property type="match status" value="1"/>
</dbReference>
<dbReference type="eggNOG" id="COG2274">
    <property type="taxonomic scope" value="Bacteria"/>
</dbReference>
<evidence type="ECO:0000259" key="11">
    <source>
        <dbReference type="PROSITE" id="PS50990"/>
    </source>
</evidence>
<feature type="transmembrane region" description="Helical" evidence="8">
    <location>
        <begin position="283"/>
        <end position="306"/>
    </location>
</feature>
<dbReference type="InterPro" id="IPR017871">
    <property type="entry name" value="ABC_transporter-like_CS"/>
</dbReference>
<dbReference type="PROSITE" id="PS50893">
    <property type="entry name" value="ABC_TRANSPORTER_2"/>
    <property type="match status" value="1"/>
</dbReference>
<evidence type="ECO:0000256" key="2">
    <source>
        <dbReference type="ARBA" id="ARBA00022692"/>
    </source>
</evidence>
<evidence type="ECO:0000259" key="9">
    <source>
        <dbReference type="PROSITE" id="PS50893"/>
    </source>
</evidence>
<evidence type="ECO:0000256" key="4">
    <source>
        <dbReference type="ARBA" id="ARBA00022801"/>
    </source>
</evidence>
<dbReference type="PANTHER" id="PTHR43394:SF1">
    <property type="entry name" value="ATP-BINDING CASSETTE SUB-FAMILY B MEMBER 10, MITOCHONDRIAL"/>
    <property type="match status" value="1"/>
</dbReference>
<dbReference type="GO" id="GO:0006508">
    <property type="term" value="P:proteolysis"/>
    <property type="evidence" value="ECO:0007669"/>
    <property type="project" value="InterPro"/>
</dbReference>
<accession>K9EN06</accession>
<feature type="domain" description="ABC transporter" evidence="9">
    <location>
        <begin position="493"/>
        <end position="727"/>
    </location>
</feature>
<comment type="caution">
    <text evidence="12">The sequence shown here is derived from an EMBL/GenBank/DDBJ whole genome shotgun (WGS) entry which is preliminary data.</text>
</comment>
<evidence type="ECO:0000313" key="12">
    <source>
        <dbReference type="EMBL" id="EKU92327.1"/>
    </source>
</evidence>
<evidence type="ECO:0008006" key="14">
    <source>
        <dbReference type="Google" id="ProtNLM"/>
    </source>
</evidence>
<keyword evidence="3" id="KW-0547">Nucleotide-binding</keyword>
<dbReference type="GO" id="GO:0015421">
    <property type="term" value="F:ABC-type oligopeptide transporter activity"/>
    <property type="evidence" value="ECO:0007669"/>
    <property type="project" value="TreeGrafter"/>
</dbReference>
<dbReference type="GO" id="GO:0008233">
    <property type="term" value="F:peptidase activity"/>
    <property type="evidence" value="ECO:0007669"/>
    <property type="project" value="InterPro"/>
</dbReference>
<dbReference type="SMART" id="SM00382">
    <property type="entry name" value="AAA"/>
    <property type="match status" value="1"/>
</dbReference>
<dbReference type="AlphaFoldDB" id="K9EN06"/>
<dbReference type="Gene3D" id="3.90.70.10">
    <property type="entry name" value="Cysteine proteinases"/>
    <property type="match status" value="1"/>
</dbReference>
<comment type="subcellular location">
    <subcellularLocation>
        <location evidence="1">Cell membrane</location>
        <topology evidence="1">Multi-pass membrane protein</topology>
    </subcellularLocation>
</comment>
<dbReference type="InterPro" id="IPR003593">
    <property type="entry name" value="AAA+_ATPase"/>
</dbReference>
<feature type="domain" description="ABC transmembrane type-1" evidence="10">
    <location>
        <begin position="174"/>
        <end position="455"/>
    </location>
</feature>
<evidence type="ECO:0000256" key="1">
    <source>
        <dbReference type="ARBA" id="ARBA00004651"/>
    </source>
</evidence>
<dbReference type="InterPro" id="IPR036640">
    <property type="entry name" value="ABC1_TM_sf"/>
</dbReference>
<dbReference type="Proteomes" id="UP000009872">
    <property type="component" value="Unassembled WGS sequence"/>
</dbReference>
<dbReference type="EMBL" id="ADLF01000002">
    <property type="protein sequence ID" value="EKU92327.1"/>
    <property type="molecule type" value="Genomic_DNA"/>
</dbReference>
<keyword evidence="7 8" id="KW-0472">Membrane</keyword>
<keyword evidence="5" id="KW-0067">ATP-binding</keyword>
<keyword evidence="2 8" id="KW-0812">Transmembrane</keyword>
<reference evidence="12 13" key="1">
    <citation type="submission" date="2012-09" db="EMBL/GenBank/DDBJ databases">
        <title>The Genome Sequence of Bacteroides oleiciplenus YIT 12058.</title>
        <authorList>
            <consortium name="The Broad Institute Genome Sequencing Platform"/>
            <person name="Earl A."/>
            <person name="Ward D."/>
            <person name="Feldgarden M."/>
            <person name="Gevers D."/>
            <person name="Morotomi M."/>
            <person name="Walker B."/>
            <person name="Young S.K."/>
            <person name="Zeng Q."/>
            <person name="Gargeya S."/>
            <person name="Fitzgerald M."/>
            <person name="Haas B."/>
            <person name="Abouelleil A."/>
            <person name="Alvarado L."/>
            <person name="Arachchi H.M."/>
            <person name="Berlin A.M."/>
            <person name="Chapman S.B."/>
            <person name="Goldberg J."/>
            <person name="Griggs A."/>
            <person name="Gujja S."/>
            <person name="Hansen M."/>
            <person name="Howarth C."/>
            <person name="Imamovic A."/>
            <person name="Larimer J."/>
            <person name="McCowen C."/>
            <person name="Montmayeur A."/>
            <person name="Murphy C."/>
            <person name="Neiman D."/>
            <person name="Pearson M."/>
            <person name="Priest M."/>
            <person name="Roberts A."/>
            <person name="Saif S."/>
            <person name="Shea T."/>
            <person name="Sisk P."/>
            <person name="Sykes S."/>
            <person name="Wortman J."/>
            <person name="Nusbaum C."/>
            <person name="Birren B."/>
        </authorList>
    </citation>
    <scope>NUCLEOTIDE SEQUENCE [LARGE SCALE GENOMIC DNA]</scope>
    <source>
        <strain evidence="12 13">YIT 12058</strain>
    </source>
</reference>
<gene>
    <name evidence="12" type="ORF">HMPREF9447_00777</name>
</gene>
<dbReference type="Gene3D" id="1.20.1560.10">
    <property type="entry name" value="ABC transporter type 1, transmembrane domain"/>
    <property type="match status" value="1"/>
</dbReference>
<dbReference type="RefSeq" id="WP_009128236.1">
    <property type="nucleotide sequence ID" value="NZ_JH992940.1"/>
</dbReference>
<dbReference type="HOGENOM" id="CLU_000604_84_3_10"/>
<dbReference type="PROSITE" id="PS00211">
    <property type="entry name" value="ABC_TRANSPORTER_1"/>
    <property type="match status" value="1"/>
</dbReference>
<evidence type="ECO:0000256" key="6">
    <source>
        <dbReference type="ARBA" id="ARBA00022989"/>
    </source>
</evidence>
<feature type="transmembrane region" description="Helical" evidence="8">
    <location>
        <begin position="426"/>
        <end position="453"/>
    </location>
</feature>
<protein>
    <recommendedName>
        <fullName evidence="14">ABC-type bacteriocin transporter</fullName>
    </recommendedName>
</protein>
<dbReference type="InterPro" id="IPR011527">
    <property type="entry name" value="ABC1_TM_dom"/>
</dbReference>
<dbReference type="GO" id="GO:0016887">
    <property type="term" value="F:ATP hydrolysis activity"/>
    <property type="evidence" value="ECO:0007669"/>
    <property type="project" value="InterPro"/>
</dbReference>
<feature type="domain" description="Peptidase C39" evidence="11">
    <location>
        <begin position="15"/>
        <end position="140"/>
    </location>
</feature>
<keyword evidence="4" id="KW-0378">Hydrolase</keyword>
<organism evidence="12 13">
    <name type="scientific">Bacteroides oleiciplenus YIT 12058</name>
    <dbReference type="NCBI Taxonomy" id="742727"/>
    <lineage>
        <taxon>Bacteria</taxon>
        <taxon>Pseudomonadati</taxon>
        <taxon>Bacteroidota</taxon>
        <taxon>Bacteroidia</taxon>
        <taxon>Bacteroidales</taxon>
        <taxon>Bacteroidaceae</taxon>
        <taxon>Bacteroides</taxon>
    </lineage>
</organism>
<dbReference type="PROSITE" id="PS50929">
    <property type="entry name" value="ABC_TM1F"/>
    <property type="match status" value="1"/>
</dbReference>
<evidence type="ECO:0000256" key="5">
    <source>
        <dbReference type="ARBA" id="ARBA00022840"/>
    </source>
</evidence>
<dbReference type="GO" id="GO:0005524">
    <property type="term" value="F:ATP binding"/>
    <property type="evidence" value="ECO:0007669"/>
    <property type="project" value="UniProtKB-KW"/>
</dbReference>
<keyword evidence="6 8" id="KW-1133">Transmembrane helix</keyword>
<keyword evidence="13" id="KW-1185">Reference proteome</keyword>
<dbReference type="InterPro" id="IPR027417">
    <property type="entry name" value="P-loop_NTPase"/>
</dbReference>
<feature type="transmembrane region" description="Helical" evidence="8">
    <location>
        <begin position="398"/>
        <end position="420"/>
    </location>
</feature>
<feature type="transmembrane region" description="Helical" evidence="8">
    <location>
        <begin position="172"/>
        <end position="194"/>
    </location>
</feature>
<dbReference type="Pfam" id="PF00664">
    <property type="entry name" value="ABC_membrane"/>
    <property type="match status" value="1"/>
</dbReference>
<dbReference type="STRING" id="742727.HMPREF9447_00777"/>
<dbReference type="SUPFAM" id="SSF90123">
    <property type="entry name" value="ABC transporter transmembrane region"/>
    <property type="match status" value="1"/>
</dbReference>
<evidence type="ECO:0000259" key="10">
    <source>
        <dbReference type="PROSITE" id="PS50929"/>
    </source>
</evidence>
<dbReference type="InterPro" id="IPR039421">
    <property type="entry name" value="Type_1_exporter"/>
</dbReference>
<sequence>MIVDIKKIKHSFCLQHTQSSCGLACLVSASKLYGKDINEEQLKISTGTTIEGTTFLGLRDAARELGFDSNGYEGDIQSLKALNTLAILYITNANKLPHFILYYGYDQKKEEFIIGDPAIGIQYYTEELLTSVWETRTLLTLAHNSELKKDDTNYSYQRRTFLKGLISPDGHLLLMTFFLSLFTSLLGFTTALFTQKLIDDVLPEKNVYTLFSFISLYLIIIIIGIFLSFFRDILIIRHTKLFNNRLIATFLGKIFSLPMSFFNSMRIGEVISRMKETERIQGAIVVLINSTIVECMTLFFSILLLMYYNIEIAFIAALSIPVMIVVSRYFSIVIKNKQRELMTNYADFEAYAVESISGIQCIKNYVCESFFTEKLESQYYVTQETAKHLGKFSSGYDLIINILGSVFSIIAMSLGAYYVMTEKLELGQLFAIITILSLTIATTINIISVIIHIQESIVAFERLHDIMSSQEEKRIVPNGEHSMKEAIKEFHFLELCDVSFSYPGKIELLHNLNMKICTGEFVTLFGDVGTGKSTLLYLIQRFYPIKNGEIIFDGDNINKYTIASWRSYLSVVSQNTKIFMGTVADNITMFHPEETSRLKKLCAEYELNSFLDSSSALNLFNNLSENGINLSGGQKQLIGFVRALFTNSHILVLDEPTASMDKSNELIMMNILQKIKREKIILMITHKPEIAKKTDKIFVLNENHVIDAGTHEELIVRENTYSKYHSLLFEN</sequence>
<dbReference type="PROSITE" id="PS50990">
    <property type="entry name" value="PEPTIDASE_C39"/>
    <property type="match status" value="1"/>
</dbReference>
<evidence type="ECO:0000256" key="7">
    <source>
        <dbReference type="ARBA" id="ARBA00023136"/>
    </source>
</evidence>
<dbReference type="GO" id="GO:0005886">
    <property type="term" value="C:plasma membrane"/>
    <property type="evidence" value="ECO:0007669"/>
    <property type="project" value="UniProtKB-SubCell"/>
</dbReference>
<dbReference type="OrthoDB" id="9760358at2"/>
<feature type="transmembrane region" description="Helical" evidence="8">
    <location>
        <begin position="206"/>
        <end position="230"/>
    </location>
</feature>
<dbReference type="SUPFAM" id="SSF52540">
    <property type="entry name" value="P-loop containing nucleoside triphosphate hydrolases"/>
    <property type="match status" value="1"/>
</dbReference>
<evidence type="ECO:0000256" key="8">
    <source>
        <dbReference type="SAM" id="Phobius"/>
    </source>
</evidence>
<dbReference type="Gene3D" id="3.40.50.300">
    <property type="entry name" value="P-loop containing nucleotide triphosphate hydrolases"/>
    <property type="match status" value="1"/>
</dbReference>
<feature type="transmembrane region" description="Helical" evidence="8">
    <location>
        <begin position="312"/>
        <end position="334"/>
    </location>
</feature>